<dbReference type="PROSITE" id="PS01309">
    <property type="entry name" value="UPF0057"/>
    <property type="match status" value="1"/>
</dbReference>
<name>A0ABS7PM42_9SPHN</name>
<keyword evidence="3 6" id="KW-0812">Transmembrane</keyword>
<keyword evidence="5 6" id="KW-0472">Membrane</keyword>
<dbReference type="PANTHER" id="PTHR21659:SF42">
    <property type="entry name" value="UPF0057 MEMBRANE PROTEIN ZK632.10-RELATED"/>
    <property type="match status" value="1"/>
</dbReference>
<evidence type="ECO:0000313" key="8">
    <source>
        <dbReference type="Proteomes" id="UP000706039"/>
    </source>
</evidence>
<evidence type="ECO:0000256" key="5">
    <source>
        <dbReference type="ARBA" id="ARBA00023136"/>
    </source>
</evidence>
<comment type="caution">
    <text evidence="7">The sequence shown here is derived from an EMBL/GenBank/DDBJ whole genome shotgun (WGS) entry which is preliminary data.</text>
</comment>
<organism evidence="7 8">
    <name type="scientific">Sphingomonas colocasiae</name>
    <dbReference type="NCBI Taxonomy" id="1848973"/>
    <lineage>
        <taxon>Bacteria</taxon>
        <taxon>Pseudomonadati</taxon>
        <taxon>Pseudomonadota</taxon>
        <taxon>Alphaproteobacteria</taxon>
        <taxon>Sphingomonadales</taxon>
        <taxon>Sphingomonadaceae</taxon>
        <taxon>Sphingomonas</taxon>
    </lineage>
</organism>
<dbReference type="EMBL" id="JAINVV010000004">
    <property type="protein sequence ID" value="MBY8822049.1"/>
    <property type="molecule type" value="Genomic_DNA"/>
</dbReference>
<accession>A0ABS7PM42</accession>
<comment type="similarity">
    <text evidence="2">Belongs to the UPF0057 (PMP3) family.</text>
</comment>
<proteinExistence type="inferred from homology"/>
<protein>
    <submittedName>
        <fullName evidence="7">YqaE/Pmp3 family membrane protein</fullName>
    </submittedName>
</protein>
<evidence type="ECO:0000256" key="4">
    <source>
        <dbReference type="ARBA" id="ARBA00022989"/>
    </source>
</evidence>
<dbReference type="PANTHER" id="PTHR21659">
    <property type="entry name" value="HYDROPHOBIC PROTEIN RCI2 LOW TEMPERATURE AND SALT RESPONSIVE PROTEIN LTI6 -RELATED"/>
    <property type="match status" value="1"/>
</dbReference>
<evidence type="ECO:0000256" key="3">
    <source>
        <dbReference type="ARBA" id="ARBA00022692"/>
    </source>
</evidence>
<feature type="transmembrane region" description="Helical" evidence="6">
    <location>
        <begin position="32"/>
        <end position="57"/>
    </location>
</feature>
<evidence type="ECO:0000256" key="2">
    <source>
        <dbReference type="ARBA" id="ARBA00009530"/>
    </source>
</evidence>
<dbReference type="InterPro" id="IPR000612">
    <property type="entry name" value="PMP3"/>
</dbReference>
<evidence type="ECO:0000256" key="6">
    <source>
        <dbReference type="SAM" id="Phobius"/>
    </source>
</evidence>
<reference evidence="7 8" key="1">
    <citation type="submission" date="2021-08" db="EMBL/GenBank/DDBJ databases">
        <authorList>
            <person name="Tuo L."/>
        </authorList>
    </citation>
    <scope>NUCLEOTIDE SEQUENCE [LARGE SCALE GENOMIC DNA]</scope>
    <source>
        <strain evidence="7 8">JCM 31229</strain>
    </source>
</reference>
<gene>
    <name evidence="7" type="ORF">K7G82_07085</name>
</gene>
<dbReference type="Proteomes" id="UP000706039">
    <property type="component" value="Unassembled WGS sequence"/>
</dbReference>
<comment type="subcellular location">
    <subcellularLocation>
        <location evidence="1">Membrane</location>
    </subcellularLocation>
</comment>
<evidence type="ECO:0000313" key="7">
    <source>
        <dbReference type="EMBL" id="MBY8822049.1"/>
    </source>
</evidence>
<dbReference type="Pfam" id="PF01679">
    <property type="entry name" value="Pmp3"/>
    <property type="match status" value="1"/>
</dbReference>
<keyword evidence="8" id="KW-1185">Reference proteome</keyword>
<keyword evidence="4 6" id="KW-1133">Transmembrane helix</keyword>
<sequence length="70" mass="7553">MSAATLIAAILLPPLGIFLVRGMGRDFWTATILTALFYLPGMIFALFAVLGGSTARLDDLFARLRRPAKA</sequence>
<evidence type="ECO:0000256" key="1">
    <source>
        <dbReference type="ARBA" id="ARBA00004370"/>
    </source>
</evidence>